<accession>A0A8K1CT69</accession>
<feature type="region of interest" description="Disordered" evidence="1">
    <location>
        <begin position="1"/>
        <end position="96"/>
    </location>
</feature>
<dbReference type="PANTHER" id="PTHR47422:SF1">
    <property type="entry name" value="DNAJ HEAT SHOCK N-TERMINAL DOMAIN-CONTAINING PROTEIN"/>
    <property type="match status" value="1"/>
</dbReference>
<evidence type="ECO:0000256" key="1">
    <source>
        <dbReference type="SAM" id="MobiDB-lite"/>
    </source>
</evidence>
<comment type="caution">
    <text evidence="3">The sequence shown here is derived from an EMBL/GenBank/DDBJ whole genome shotgun (WGS) entry which is preliminary data.</text>
</comment>
<dbReference type="AlphaFoldDB" id="A0A8K1CT69"/>
<feature type="region of interest" description="Disordered" evidence="1">
    <location>
        <begin position="399"/>
        <end position="452"/>
    </location>
</feature>
<evidence type="ECO:0000313" key="4">
    <source>
        <dbReference type="Proteomes" id="UP000794436"/>
    </source>
</evidence>
<feature type="compositionally biased region" description="Basic and acidic residues" evidence="1">
    <location>
        <begin position="433"/>
        <end position="443"/>
    </location>
</feature>
<feature type="compositionally biased region" description="Basic and acidic residues" evidence="1">
    <location>
        <begin position="191"/>
        <end position="205"/>
    </location>
</feature>
<dbReference type="EMBL" id="SPLM01000002">
    <property type="protein sequence ID" value="TMW68794.1"/>
    <property type="molecule type" value="Genomic_DNA"/>
</dbReference>
<dbReference type="Proteomes" id="UP000794436">
    <property type="component" value="Unassembled WGS sequence"/>
</dbReference>
<feature type="compositionally biased region" description="Basic and acidic residues" evidence="1">
    <location>
        <begin position="78"/>
        <end position="96"/>
    </location>
</feature>
<dbReference type="Pfam" id="PF12572">
    <property type="entry name" value="DUF3752"/>
    <property type="match status" value="1"/>
</dbReference>
<organism evidence="3 4">
    <name type="scientific">Pythium oligandrum</name>
    <name type="common">Mycoparasitic fungus</name>
    <dbReference type="NCBI Taxonomy" id="41045"/>
    <lineage>
        <taxon>Eukaryota</taxon>
        <taxon>Sar</taxon>
        <taxon>Stramenopiles</taxon>
        <taxon>Oomycota</taxon>
        <taxon>Peronosporomycetes</taxon>
        <taxon>Pythiales</taxon>
        <taxon>Pythiaceae</taxon>
        <taxon>Pythium</taxon>
    </lineage>
</organism>
<dbReference type="OrthoDB" id="73491at2759"/>
<feature type="region of interest" description="Disordered" evidence="1">
    <location>
        <begin position="186"/>
        <end position="243"/>
    </location>
</feature>
<dbReference type="InterPro" id="IPR022226">
    <property type="entry name" value="DUF3752"/>
</dbReference>
<evidence type="ECO:0000313" key="3">
    <source>
        <dbReference type="EMBL" id="TMW68794.1"/>
    </source>
</evidence>
<gene>
    <name evidence="3" type="ORF">Poli38472_006262</name>
</gene>
<keyword evidence="4" id="KW-1185">Reference proteome</keyword>
<feature type="domain" description="DUF3752" evidence="2">
    <location>
        <begin position="302"/>
        <end position="467"/>
    </location>
</feature>
<protein>
    <recommendedName>
        <fullName evidence="2">DUF3752 domain-containing protein</fullName>
    </recommendedName>
</protein>
<name>A0A8K1CT69_PYTOL</name>
<reference evidence="3" key="1">
    <citation type="submission" date="2019-03" db="EMBL/GenBank/DDBJ databases">
        <title>Long read genome sequence of the mycoparasitic Pythium oligandrum ATCC 38472 isolated from sugarbeet rhizosphere.</title>
        <authorList>
            <person name="Gaulin E."/>
        </authorList>
    </citation>
    <scope>NUCLEOTIDE SEQUENCE</scope>
    <source>
        <strain evidence="3">ATCC 38472_TT</strain>
    </source>
</reference>
<feature type="compositionally biased region" description="Low complexity" evidence="1">
    <location>
        <begin position="206"/>
        <end position="219"/>
    </location>
</feature>
<feature type="compositionally biased region" description="Basic and acidic residues" evidence="1">
    <location>
        <begin position="412"/>
        <end position="425"/>
    </location>
</feature>
<feature type="compositionally biased region" description="Acidic residues" evidence="1">
    <location>
        <begin position="226"/>
        <end position="235"/>
    </location>
</feature>
<proteinExistence type="predicted"/>
<feature type="compositionally biased region" description="Basic residues" evidence="1">
    <location>
        <begin position="45"/>
        <end position="77"/>
    </location>
</feature>
<dbReference type="PANTHER" id="PTHR47422">
    <property type="entry name" value="DNAJ HEAT SHOCK N-TERMINAL DOMAIN-CONTAINING PROTEIN"/>
    <property type="match status" value="1"/>
</dbReference>
<evidence type="ECO:0000259" key="2">
    <source>
        <dbReference type="Pfam" id="PF12572"/>
    </source>
</evidence>
<sequence>MARSSTEARRHRRDESDSEDGASSSSSSVDAKRSRKRSRHDEDKRHRHKDERKYKKRKKHKKSEDKKRKKDKKRKERRRDDSSASDKSSGDEREAPLPDYERAMVVVKTLLSEFPAIASELLSLLQMLDDGETAVLSGIADERIKSLLTALFPLLGITKLRRPRDAFSARGRRDTSASLLETVAKMLSGGQDDKSTESKPAEPLRRAAPIGPALPPAGGQVSLAHEEEEEDDDMDVVGPALPGQRGFRVADERVEAEMARKAKQLEEDEWRRTRGEKVPVASTGLSRQDWMTQMPEDNKLFQDAMGPTMKRNTGRPAAFRAKEPAAVDRTWFDSPEERDRAQRAKLDMELLGYVRAENAPARSADSMPVAGDNGGGVNESILPAANPEADREMRQQMEALRERRGPSLLEQHQQKQAEEAKRRANDGTAAVKPKWDRERDLTVRKTMSQQDADRIIEASKQVSSKFTAPTVTRQFL</sequence>